<dbReference type="EMBL" id="PEOG01000003">
    <property type="protein sequence ID" value="PIM55236.1"/>
    <property type="molecule type" value="Genomic_DNA"/>
</dbReference>
<comment type="caution">
    <text evidence="2">The sequence shown here is derived from an EMBL/GenBank/DDBJ whole genome shotgun (WGS) entry which is preliminary data.</text>
</comment>
<accession>A0A2G9CFL2</accession>
<organism evidence="2 3">
    <name type="scientific">Roseateles chitinivorans</name>
    <dbReference type="NCBI Taxonomy" id="2917965"/>
    <lineage>
        <taxon>Bacteria</taxon>
        <taxon>Pseudomonadati</taxon>
        <taxon>Pseudomonadota</taxon>
        <taxon>Betaproteobacteria</taxon>
        <taxon>Burkholderiales</taxon>
        <taxon>Sphaerotilaceae</taxon>
        <taxon>Roseateles</taxon>
    </lineage>
</organism>
<feature type="region of interest" description="Disordered" evidence="1">
    <location>
        <begin position="60"/>
        <end position="82"/>
    </location>
</feature>
<dbReference type="AlphaFoldDB" id="A0A2G9CFL2"/>
<gene>
    <name evidence="2" type="ORF">CS062_00420</name>
</gene>
<dbReference type="Proteomes" id="UP000231501">
    <property type="component" value="Unassembled WGS sequence"/>
</dbReference>
<feature type="region of interest" description="Disordered" evidence="1">
    <location>
        <begin position="138"/>
        <end position="185"/>
    </location>
</feature>
<evidence type="ECO:0000256" key="1">
    <source>
        <dbReference type="SAM" id="MobiDB-lite"/>
    </source>
</evidence>
<proteinExistence type="predicted"/>
<protein>
    <submittedName>
        <fullName evidence="2">Uncharacterized protein</fullName>
    </submittedName>
</protein>
<keyword evidence="3" id="KW-1185">Reference proteome</keyword>
<evidence type="ECO:0000313" key="2">
    <source>
        <dbReference type="EMBL" id="PIM55236.1"/>
    </source>
</evidence>
<reference evidence="2 3" key="1">
    <citation type="submission" date="2017-11" db="EMBL/GenBank/DDBJ databases">
        <title>Draft genome sequence of Mitsuaria sp. HWN-4.</title>
        <authorList>
            <person name="Gundlapally S.R."/>
        </authorList>
    </citation>
    <scope>NUCLEOTIDE SEQUENCE [LARGE SCALE GENOMIC DNA]</scope>
    <source>
        <strain evidence="2 3">HWN-4</strain>
    </source>
</reference>
<evidence type="ECO:0000313" key="3">
    <source>
        <dbReference type="Proteomes" id="UP000231501"/>
    </source>
</evidence>
<name>A0A2G9CFL2_9BURK</name>
<sequence>MPDIETPGHAHGAAFACQAQQVLARRCLANARTAGPPFLEQRMAEQRGARLMALPDQRQPVRGERGAVGPARRRGVPKQGPLQRRIGRAVLRVVERGQQRRHRLAAGADRLVLCLRTQAGRHRTQPAMQPALGVDVVHRQPQQARHRRRRDRPVPVGPAAARRDGRLATGMGADIVVGQRQQRAR</sequence>